<organism evidence="2 3">
    <name type="scientific">Stephania yunnanensis</name>
    <dbReference type="NCBI Taxonomy" id="152371"/>
    <lineage>
        <taxon>Eukaryota</taxon>
        <taxon>Viridiplantae</taxon>
        <taxon>Streptophyta</taxon>
        <taxon>Embryophyta</taxon>
        <taxon>Tracheophyta</taxon>
        <taxon>Spermatophyta</taxon>
        <taxon>Magnoliopsida</taxon>
        <taxon>Ranunculales</taxon>
        <taxon>Menispermaceae</taxon>
        <taxon>Menispermoideae</taxon>
        <taxon>Cissampelideae</taxon>
        <taxon>Stephania</taxon>
    </lineage>
</organism>
<name>A0AAP0E3U6_9MAGN</name>
<dbReference type="AlphaFoldDB" id="A0AAP0E3U6"/>
<keyword evidence="3" id="KW-1185">Reference proteome</keyword>
<feature type="transmembrane region" description="Helical" evidence="1">
    <location>
        <begin position="127"/>
        <end position="147"/>
    </location>
</feature>
<evidence type="ECO:0000313" key="2">
    <source>
        <dbReference type="EMBL" id="KAK9084513.1"/>
    </source>
</evidence>
<evidence type="ECO:0000313" key="3">
    <source>
        <dbReference type="Proteomes" id="UP001420932"/>
    </source>
</evidence>
<gene>
    <name evidence="2" type="ORF">Syun_031512</name>
</gene>
<sequence length="153" mass="17323">MARKTCYHVEAVRARKIVIHCGRNRHATNSPRSEASSCHKEQDLTTSNDTSLDIASWYIISLQFVQSPLPPSCIALEISFEMTGIVLGRIKIIFELSIHWIRLNIRVGEPSDASCHISRRIKWCMGFNIMLIVLLVKALNFPGITLFDLISKT</sequence>
<accession>A0AAP0E3U6</accession>
<keyword evidence="1" id="KW-0812">Transmembrane</keyword>
<reference evidence="2 3" key="1">
    <citation type="submission" date="2024-01" db="EMBL/GenBank/DDBJ databases">
        <title>Genome assemblies of Stephania.</title>
        <authorList>
            <person name="Yang L."/>
        </authorList>
    </citation>
    <scope>NUCLEOTIDE SEQUENCE [LARGE SCALE GENOMIC DNA]</scope>
    <source>
        <strain evidence="2">YNDBR</strain>
        <tissue evidence="2">Leaf</tissue>
    </source>
</reference>
<dbReference type="Proteomes" id="UP001420932">
    <property type="component" value="Unassembled WGS sequence"/>
</dbReference>
<comment type="caution">
    <text evidence="2">The sequence shown here is derived from an EMBL/GenBank/DDBJ whole genome shotgun (WGS) entry which is preliminary data.</text>
</comment>
<dbReference type="EMBL" id="JBBNAF010000015">
    <property type="protein sequence ID" value="KAK9084513.1"/>
    <property type="molecule type" value="Genomic_DNA"/>
</dbReference>
<proteinExistence type="predicted"/>
<protein>
    <submittedName>
        <fullName evidence="2">Uncharacterized protein</fullName>
    </submittedName>
</protein>
<evidence type="ECO:0000256" key="1">
    <source>
        <dbReference type="SAM" id="Phobius"/>
    </source>
</evidence>
<keyword evidence="1" id="KW-1133">Transmembrane helix</keyword>
<keyword evidence="1" id="KW-0472">Membrane</keyword>